<dbReference type="Proteomes" id="UP000253729">
    <property type="component" value="Unassembled WGS sequence"/>
</dbReference>
<dbReference type="AlphaFoldDB" id="A0A3F3Q8X5"/>
<keyword evidence="2" id="KW-1185">Reference proteome</keyword>
<organism evidence="1 2">
    <name type="scientific">Aspergillus welwitschiae</name>
    <dbReference type="NCBI Taxonomy" id="1341132"/>
    <lineage>
        <taxon>Eukaryota</taxon>
        <taxon>Fungi</taxon>
        <taxon>Dikarya</taxon>
        <taxon>Ascomycota</taxon>
        <taxon>Pezizomycotina</taxon>
        <taxon>Eurotiomycetes</taxon>
        <taxon>Eurotiomycetidae</taxon>
        <taxon>Eurotiales</taxon>
        <taxon>Aspergillaceae</taxon>
        <taxon>Aspergillus</taxon>
        <taxon>Aspergillus subgen. Circumdati</taxon>
    </lineage>
</organism>
<dbReference type="GeneID" id="38133860"/>
<sequence>MLAHEIAPMWFGSRKLSLPYEGLEGSVRLQEGGVSRAMSVSTQNCGRTCMQSG</sequence>
<dbReference type="EMBL" id="KZ852040">
    <property type="protein sequence ID" value="RDH35579.1"/>
    <property type="molecule type" value="Genomic_DNA"/>
</dbReference>
<dbReference type="RefSeq" id="XP_026628601.1">
    <property type="nucleotide sequence ID" value="XM_026765504.1"/>
</dbReference>
<name>A0A3F3Q8X5_9EURO</name>
<proteinExistence type="predicted"/>
<evidence type="ECO:0000313" key="1">
    <source>
        <dbReference type="EMBL" id="RDH35579.1"/>
    </source>
</evidence>
<evidence type="ECO:0000313" key="2">
    <source>
        <dbReference type="Proteomes" id="UP000253729"/>
    </source>
</evidence>
<reference evidence="1 2" key="1">
    <citation type="submission" date="2018-07" db="EMBL/GenBank/DDBJ databases">
        <title>The genomes of Aspergillus section Nigri reveals drivers in fungal speciation.</title>
        <authorList>
            <consortium name="DOE Joint Genome Institute"/>
            <person name="Vesth T.C."/>
            <person name="Nybo J."/>
            <person name="Theobald S."/>
            <person name="Brandl J."/>
            <person name="Frisvad J.C."/>
            <person name="Nielsen K.F."/>
            <person name="Lyhne E.K."/>
            <person name="Kogle M.E."/>
            <person name="Kuo A."/>
            <person name="Riley R."/>
            <person name="Clum A."/>
            <person name="Nolan M."/>
            <person name="Lipzen A."/>
            <person name="Salamov A."/>
            <person name="Henrissat B."/>
            <person name="Wiebenga A."/>
            <person name="De vries R.P."/>
            <person name="Grigoriev I.V."/>
            <person name="Mortensen U.H."/>
            <person name="Andersen M.R."/>
            <person name="Baker S.E."/>
        </authorList>
    </citation>
    <scope>NUCLEOTIDE SEQUENCE [LARGE SCALE GENOMIC DNA]</scope>
    <source>
        <strain evidence="1 2">CBS 139.54b</strain>
    </source>
</reference>
<protein>
    <submittedName>
        <fullName evidence="1">Uncharacterized protein</fullName>
    </submittedName>
</protein>
<gene>
    <name evidence="1" type="ORF">BDQ94DRAFT_139810</name>
</gene>
<accession>A0A3F3Q8X5</accession>